<protein>
    <submittedName>
        <fullName evidence="2">Probable mitochondrial saccharopine dehydrogenase-like oxidoreductase At5g39410</fullName>
    </submittedName>
</protein>
<dbReference type="GO" id="GO:0005886">
    <property type="term" value="C:plasma membrane"/>
    <property type="evidence" value="ECO:0007669"/>
    <property type="project" value="TreeGrafter"/>
</dbReference>
<dbReference type="GO" id="GO:0009247">
    <property type="term" value="P:glycolipid biosynthetic process"/>
    <property type="evidence" value="ECO:0007669"/>
    <property type="project" value="TreeGrafter"/>
</dbReference>
<dbReference type="AlphaFoldDB" id="A0A8X6HZY0"/>
<comment type="caution">
    <text evidence="2">The sequence shown here is derived from an EMBL/GenBank/DDBJ whole genome shotgun (WGS) entry which is preliminary data.</text>
</comment>
<evidence type="ECO:0000256" key="1">
    <source>
        <dbReference type="SAM" id="Phobius"/>
    </source>
</evidence>
<keyword evidence="1" id="KW-0472">Membrane</keyword>
<dbReference type="EMBL" id="BMAO01004614">
    <property type="protein sequence ID" value="GFQ95784.1"/>
    <property type="molecule type" value="Genomic_DNA"/>
</dbReference>
<evidence type="ECO:0000313" key="2">
    <source>
        <dbReference type="EMBL" id="GFQ95784.1"/>
    </source>
</evidence>
<dbReference type="OrthoDB" id="10268090at2759"/>
<keyword evidence="1" id="KW-0812">Transmembrane</keyword>
<dbReference type="PANTHER" id="PTHR12286:SF5">
    <property type="entry name" value="SACCHAROPINE DEHYDROGENASE-LIKE OXIDOREDUCTASE"/>
    <property type="match status" value="1"/>
</dbReference>
<sequence>YNEYGGEEIVSACIECKTHCIDLSAEIKYLDTVQANYFKLAEQRGVYIIQACGFGSFPKDYAIESLMQRFPGGLNSVEFYQEFCDGPHGKTMGYGTFLSILNSLRDYYNYSKFEKEVQEKVFNKKPKKTKFPLKFGWVPMLYSRKEKAWCFKNTGPDVRNITRSQMFRANYTDNDYLIDVQGYFKLPSLIKALFYLYVFLLSLFSVFGFGKSLLIKYAPTLTFGLFSKTGPTRQQILEGSTQMTFYAEGWKNKTKERDFSNQYSTKPDSRKKLTITGPEPAYPLTAKCMVQAGMTLLKEQEKMPLKGGVLTPGVAFGKTTIQKRLEKSGVTFTFQDIS</sequence>
<proteinExistence type="predicted"/>
<feature type="transmembrane region" description="Helical" evidence="1">
    <location>
        <begin position="192"/>
        <end position="210"/>
    </location>
</feature>
<keyword evidence="3" id="KW-1185">Reference proteome</keyword>
<dbReference type="InterPro" id="IPR051276">
    <property type="entry name" value="Saccharopine_DH-like_oxidrdct"/>
</dbReference>
<organism evidence="2 3">
    <name type="scientific">Trichonephila clavata</name>
    <name type="common">Joro spider</name>
    <name type="synonym">Nephila clavata</name>
    <dbReference type="NCBI Taxonomy" id="2740835"/>
    <lineage>
        <taxon>Eukaryota</taxon>
        <taxon>Metazoa</taxon>
        <taxon>Ecdysozoa</taxon>
        <taxon>Arthropoda</taxon>
        <taxon>Chelicerata</taxon>
        <taxon>Arachnida</taxon>
        <taxon>Araneae</taxon>
        <taxon>Araneomorphae</taxon>
        <taxon>Entelegynae</taxon>
        <taxon>Araneoidea</taxon>
        <taxon>Nephilidae</taxon>
        <taxon>Trichonephila</taxon>
    </lineage>
</organism>
<dbReference type="PANTHER" id="PTHR12286">
    <property type="entry name" value="SACCHAROPINE DEHYDROGENASE-LIKE OXIDOREDUCTASE"/>
    <property type="match status" value="1"/>
</dbReference>
<keyword evidence="1" id="KW-1133">Transmembrane helix</keyword>
<gene>
    <name evidence="2" type="primary">At5g39410</name>
    <name evidence="2" type="ORF">TNCT_284951</name>
</gene>
<name>A0A8X6HZY0_TRICU</name>
<reference evidence="2" key="1">
    <citation type="submission" date="2020-07" db="EMBL/GenBank/DDBJ databases">
        <title>Multicomponent nature underlies the extraordinary mechanical properties of spider dragline silk.</title>
        <authorList>
            <person name="Kono N."/>
            <person name="Nakamura H."/>
            <person name="Mori M."/>
            <person name="Yoshida Y."/>
            <person name="Ohtoshi R."/>
            <person name="Malay A.D."/>
            <person name="Moran D.A.P."/>
            <person name="Tomita M."/>
            <person name="Numata K."/>
            <person name="Arakawa K."/>
        </authorList>
    </citation>
    <scope>NUCLEOTIDE SEQUENCE</scope>
</reference>
<evidence type="ECO:0000313" key="3">
    <source>
        <dbReference type="Proteomes" id="UP000887116"/>
    </source>
</evidence>
<feature type="non-terminal residue" evidence="2">
    <location>
        <position position="1"/>
    </location>
</feature>
<dbReference type="GO" id="GO:0005811">
    <property type="term" value="C:lipid droplet"/>
    <property type="evidence" value="ECO:0007669"/>
    <property type="project" value="TreeGrafter"/>
</dbReference>
<dbReference type="Proteomes" id="UP000887116">
    <property type="component" value="Unassembled WGS sequence"/>
</dbReference>
<dbReference type="Gene3D" id="3.40.50.720">
    <property type="entry name" value="NAD(P)-binding Rossmann-like Domain"/>
    <property type="match status" value="1"/>
</dbReference>
<dbReference type="GO" id="GO:0005739">
    <property type="term" value="C:mitochondrion"/>
    <property type="evidence" value="ECO:0007669"/>
    <property type="project" value="TreeGrafter"/>
</dbReference>
<accession>A0A8X6HZY0</accession>